<dbReference type="FunFam" id="1.10.3810.10:FF:000001">
    <property type="entry name" value="Penicillin-binding protein 1A"/>
    <property type="match status" value="1"/>
</dbReference>
<evidence type="ECO:0000256" key="10">
    <source>
        <dbReference type="ARBA" id="ARBA00022960"/>
    </source>
</evidence>
<dbReference type="RefSeq" id="WP_277533051.1">
    <property type="nucleotide sequence ID" value="NZ_JAPDIA010000003.1"/>
</dbReference>
<evidence type="ECO:0000259" key="20">
    <source>
        <dbReference type="Pfam" id="PF00912"/>
    </source>
</evidence>
<dbReference type="InterPro" id="IPR050396">
    <property type="entry name" value="Glycosyltr_51/Transpeptidase"/>
</dbReference>
<sequence>MHSEKRAAGREGGGVPLHAEATPRPERPERPQRAGGGKGRRFGWRKALGVALLLFACGAVAAELALRFGSLPMAELPQSTRILDANGQVLSSLQGGVNRRTVALRDISPWLTKATLAVEDRRFYSHSGVDLRGLARAAWVDARHLSREQGASTLTQQLARNLYLSHERTWTRKAKEAWYAAMLERKYSKDKILGMYLNQIYYGNGVYGAEAAAQLYFGKPAASLSLAESALLAGIPKGPRYYSPYTRLPQALQRQRIVLQSMEDSGAIDARQRRQALAEKIVVRPMPDNRGQSAPYFADYVRKLAASKLGIEERLLNEGGLQIYTTLDSRMQREAEAAVEKQMPKNSQLQAALVSIDPATGYIKAMVGGRHYVDNPYNRVFAATRQPGSSFKAVVYAAALESRAVTAATTFRSEPTVFYYDDYRKVYRPSNYNDRYFGADIGLRQAIGTSDNIFAVQTLMKTGPDAVIAMARKLGIASKMDAVPSLALGTFPVSPYEMASAYAVFAAGGVKREPTAILRIADSGGHTLYEARPRAEQVVSPALSYVLTDLLGSVFEPGGTARRVAHLLHRPTAGKSGTTSSDAWFVGYTPDLVTSVWVGYDKGRAITSSEAHRAAPIFAEYTEAALAGVAPHAFAVPEGVVSTDIDPASGLLASAACPTRVHAAFLAGTEPTGTCGEDPGAAAGDDGGPQSLWRKIRGWWKS</sequence>
<evidence type="ECO:0000313" key="21">
    <source>
        <dbReference type="EMBL" id="MDG0809383.1"/>
    </source>
</evidence>
<dbReference type="GO" id="GO:0008360">
    <property type="term" value="P:regulation of cell shape"/>
    <property type="evidence" value="ECO:0007669"/>
    <property type="project" value="UniProtKB-KW"/>
</dbReference>
<evidence type="ECO:0000256" key="16">
    <source>
        <dbReference type="ARBA" id="ARBA00049902"/>
    </source>
</evidence>
<evidence type="ECO:0000259" key="19">
    <source>
        <dbReference type="Pfam" id="PF00905"/>
    </source>
</evidence>
<dbReference type="InterPro" id="IPR001264">
    <property type="entry name" value="Glyco_trans_51"/>
</dbReference>
<feature type="domain" description="Penicillin-binding protein transpeptidase" evidence="19">
    <location>
        <begin position="353"/>
        <end position="620"/>
    </location>
</feature>
<dbReference type="GO" id="GO:0030288">
    <property type="term" value="C:outer membrane-bounded periplasmic space"/>
    <property type="evidence" value="ECO:0007669"/>
    <property type="project" value="TreeGrafter"/>
</dbReference>
<keyword evidence="14" id="KW-0961">Cell wall biogenesis/degradation</keyword>
<dbReference type="Pfam" id="PF00905">
    <property type="entry name" value="Transpeptidase"/>
    <property type="match status" value="1"/>
</dbReference>
<dbReference type="GO" id="GO:0006508">
    <property type="term" value="P:proteolysis"/>
    <property type="evidence" value="ECO:0007669"/>
    <property type="project" value="UniProtKB-KW"/>
</dbReference>
<keyword evidence="12 18" id="KW-0472">Membrane</keyword>
<dbReference type="InterPro" id="IPR036950">
    <property type="entry name" value="PBP_transglycosylase"/>
</dbReference>
<evidence type="ECO:0000313" key="22">
    <source>
        <dbReference type="Proteomes" id="UP001153404"/>
    </source>
</evidence>
<evidence type="ECO:0000256" key="7">
    <source>
        <dbReference type="ARBA" id="ARBA00022676"/>
    </source>
</evidence>
<evidence type="ECO:0000256" key="14">
    <source>
        <dbReference type="ARBA" id="ARBA00023316"/>
    </source>
</evidence>
<dbReference type="NCBIfam" id="TIGR02074">
    <property type="entry name" value="PBP_1a_fam"/>
    <property type="match status" value="1"/>
</dbReference>
<dbReference type="InterPro" id="IPR001460">
    <property type="entry name" value="PCN-bd_Tpept"/>
</dbReference>
<dbReference type="InterPro" id="IPR023346">
    <property type="entry name" value="Lysozyme-like_dom_sf"/>
</dbReference>
<dbReference type="SUPFAM" id="SSF53955">
    <property type="entry name" value="Lysozyme-like"/>
    <property type="match status" value="1"/>
</dbReference>
<reference evidence="21" key="1">
    <citation type="submission" date="2022-10" db="EMBL/GenBank/DDBJ databases">
        <title>Comparative genomic analysis of Cohnella hashimotonis sp. nov., isolated from the International Space Station.</title>
        <authorList>
            <person name="Simpson A."/>
            <person name="Venkateswaran K."/>
        </authorList>
    </citation>
    <scope>NUCLEOTIDE SEQUENCE</scope>
    <source>
        <strain evidence="21">DSM 28161</strain>
    </source>
</reference>
<accession>A0A9X4QSJ4</accession>
<name>A0A9X4QSJ4_9BACL</name>
<dbReference type="Gene3D" id="1.10.3810.10">
    <property type="entry name" value="Biosynthetic peptidoglycan transglycosylase-like"/>
    <property type="match status" value="1"/>
</dbReference>
<keyword evidence="18" id="KW-0812">Transmembrane</keyword>
<feature type="domain" description="Glycosyl transferase family 51" evidence="20">
    <location>
        <begin position="87"/>
        <end position="262"/>
    </location>
</feature>
<keyword evidence="8" id="KW-0808">Transferase</keyword>
<keyword evidence="4" id="KW-1003">Cell membrane</keyword>
<dbReference type="GO" id="GO:0009252">
    <property type="term" value="P:peptidoglycan biosynthetic process"/>
    <property type="evidence" value="ECO:0007669"/>
    <property type="project" value="UniProtKB-KW"/>
</dbReference>
<dbReference type="GO" id="GO:0009002">
    <property type="term" value="F:serine-type D-Ala-D-Ala carboxypeptidase activity"/>
    <property type="evidence" value="ECO:0007669"/>
    <property type="project" value="UniProtKB-EC"/>
</dbReference>
<evidence type="ECO:0000256" key="18">
    <source>
        <dbReference type="SAM" id="Phobius"/>
    </source>
</evidence>
<evidence type="ECO:0000256" key="13">
    <source>
        <dbReference type="ARBA" id="ARBA00023268"/>
    </source>
</evidence>
<dbReference type="EMBL" id="JAPDIA010000003">
    <property type="protein sequence ID" value="MDG0809383.1"/>
    <property type="molecule type" value="Genomic_DNA"/>
</dbReference>
<gene>
    <name evidence="21" type="ORF">OMP40_08315</name>
</gene>
<comment type="subcellular location">
    <subcellularLocation>
        <location evidence="1">Cell membrane</location>
    </subcellularLocation>
</comment>
<dbReference type="GO" id="GO:0008955">
    <property type="term" value="F:peptidoglycan glycosyltransferase activity"/>
    <property type="evidence" value="ECO:0007669"/>
    <property type="project" value="UniProtKB-EC"/>
</dbReference>
<evidence type="ECO:0000256" key="15">
    <source>
        <dbReference type="ARBA" id="ARBA00034000"/>
    </source>
</evidence>
<comment type="catalytic activity">
    <reaction evidence="15">
        <text>Preferential cleavage: (Ac)2-L-Lys-D-Ala-|-D-Ala. Also transpeptidation of peptidyl-alanyl moieties that are N-acyl substituents of D-alanine.</text>
        <dbReference type="EC" id="3.4.16.4"/>
    </reaction>
</comment>
<dbReference type="AlphaFoldDB" id="A0A9X4QSJ4"/>
<keyword evidence="6" id="KW-0645">Protease</keyword>
<dbReference type="Gene3D" id="3.40.710.10">
    <property type="entry name" value="DD-peptidase/beta-lactamase superfamily"/>
    <property type="match status" value="1"/>
</dbReference>
<evidence type="ECO:0000256" key="2">
    <source>
        <dbReference type="ARBA" id="ARBA00007090"/>
    </source>
</evidence>
<evidence type="ECO:0000256" key="8">
    <source>
        <dbReference type="ARBA" id="ARBA00022679"/>
    </source>
</evidence>
<evidence type="ECO:0000256" key="17">
    <source>
        <dbReference type="SAM" id="MobiDB-lite"/>
    </source>
</evidence>
<feature type="compositionally biased region" description="Basic and acidic residues" evidence="17">
    <location>
        <begin position="21"/>
        <end position="32"/>
    </location>
</feature>
<organism evidence="21 22">
    <name type="scientific">Cohnella rhizosphaerae</name>
    <dbReference type="NCBI Taxonomy" id="1457232"/>
    <lineage>
        <taxon>Bacteria</taxon>
        <taxon>Bacillati</taxon>
        <taxon>Bacillota</taxon>
        <taxon>Bacilli</taxon>
        <taxon>Bacillales</taxon>
        <taxon>Paenibacillaceae</taxon>
        <taxon>Cohnella</taxon>
    </lineage>
</organism>
<evidence type="ECO:0000256" key="11">
    <source>
        <dbReference type="ARBA" id="ARBA00022984"/>
    </source>
</evidence>
<comment type="caution">
    <text evidence="21">The sequence shown here is derived from an EMBL/GenBank/DDBJ whole genome shotgun (WGS) entry which is preliminary data.</text>
</comment>
<feature type="transmembrane region" description="Helical" evidence="18">
    <location>
        <begin position="47"/>
        <end position="66"/>
    </location>
</feature>
<proteinExistence type="inferred from homology"/>
<dbReference type="Pfam" id="PF00912">
    <property type="entry name" value="Transgly"/>
    <property type="match status" value="1"/>
</dbReference>
<dbReference type="GO" id="GO:0071555">
    <property type="term" value="P:cell wall organization"/>
    <property type="evidence" value="ECO:0007669"/>
    <property type="project" value="UniProtKB-KW"/>
</dbReference>
<evidence type="ECO:0000256" key="9">
    <source>
        <dbReference type="ARBA" id="ARBA00022801"/>
    </source>
</evidence>
<keyword evidence="11" id="KW-0573">Peptidoglycan synthesis</keyword>
<dbReference type="GO" id="GO:0008658">
    <property type="term" value="F:penicillin binding"/>
    <property type="evidence" value="ECO:0007669"/>
    <property type="project" value="InterPro"/>
</dbReference>
<feature type="region of interest" description="Disordered" evidence="17">
    <location>
        <begin position="1"/>
        <end position="39"/>
    </location>
</feature>
<dbReference type="PANTHER" id="PTHR32282">
    <property type="entry name" value="BINDING PROTEIN TRANSPEPTIDASE, PUTATIVE-RELATED"/>
    <property type="match status" value="1"/>
</dbReference>
<keyword evidence="9" id="KW-0378">Hydrolase</keyword>
<dbReference type="GO" id="GO:0005886">
    <property type="term" value="C:plasma membrane"/>
    <property type="evidence" value="ECO:0007669"/>
    <property type="project" value="UniProtKB-SubCell"/>
</dbReference>
<dbReference type="PANTHER" id="PTHR32282:SF11">
    <property type="entry name" value="PENICILLIN-BINDING PROTEIN 1B"/>
    <property type="match status" value="1"/>
</dbReference>
<keyword evidence="5" id="KW-0121">Carboxypeptidase</keyword>
<keyword evidence="10" id="KW-0133">Cell shape</keyword>
<keyword evidence="13" id="KW-0511">Multifunctional enzyme</keyword>
<keyword evidence="18" id="KW-1133">Transmembrane helix</keyword>
<evidence type="ECO:0000256" key="5">
    <source>
        <dbReference type="ARBA" id="ARBA00022645"/>
    </source>
</evidence>
<evidence type="ECO:0000256" key="1">
    <source>
        <dbReference type="ARBA" id="ARBA00004236"/>
    </source>
</evidence>
<comment type="similarity">
    <text evidence="2">In the C-terminal section; belongs to the transpeptidase family.</text>
</comment>
<dbReference type="InterPro" id="IPR012338">
    <property type="entry name" value="Beta-lactam/transpept-like"/>
</dbReference>
<keyword evidence="7" id="KW-0328">Glycosyltransferase</keyword>
<evidence type="ECO:0000256" key="6">
    <source>
        <dbReference type="ARBA" id="ARBA00022670"/>
    </source>
</evidence>
<comment type="similarity">
    <text evidence="3">In the N-terminal section; belongs to the glycosyltransferase 51 family.</text>
</comment>
<evidence type="ECO:0000256" key="3">
    <source>
        <dbReference type="ARBA" id="ARBA00007739"/>
    </source>
</evidence>
<evidence type="ECO:0000256" key="12">
    <source>
        <dbReference type="ARBA" id="ARBA00023136"/>
    </source>
</evidence>
<dbReference type="SUPFAM" id="SSF56601">
    <property type="entry name" value="beta-lactamase/transpeptidase-like"/>
    <property type="match status" value="1"/>
</dbReference>
<keyword evidence="22" id="KW-1185">Reference proteome</keyword>
<protein>
    <submittedName>
        <fullName evidence="21">PBP1A family penicillin-binding protein</fullName>
    </submittedName>
</protein>
<dbReference type="Proteomes" id="UP001153404">
    <property type="component" value="Unassembled WGS sequence"/>
</dbReference>
<comment type="catalytic activity">
    <reaction evidence="16">
        <text>[GlcNAc-(1-&gt;4)-Mur2Ac(oyl-L-Ala-gamma-D-Glu-L-Lys-D-Ala-D-Ala)](n)-di-trans,octa-cis-undecaprenyl diphosphate + beta-D-GlcNAc-(1-&gt;4)-Mur2Ac(oyl-L-Ala-gamma-D-Glu-L-Lys-D-Ala-D-Ala)-di-trans,octa-cis-undecaprenyl diphosphate = [GlcNAc-(1-&gt;4)-Mur2Ac(oyl-L-Ala-gamma-D-Glu-L-Lys-D-Ala-D-Ala)](n+1)-di-trans,octa-cis-undecaprenyl diphosphate + di-trans,octa-cis-undecaprenyl diphosphate + H(+)</text>
        <dbReference type="Rhea" id="RHEA:23708"/>
        <dbReference type="Rhea" id="RHEA-COMP:9602"/>
        <dbReference type="Rhea" id="RHEA-COMP:9603"/>
        <dbReference type="ChEBI" id="CHEBI:15378"/>
        <dbReference type="ChEBI" id="CHEBI:58405"/>
        <dbReference type="ChEBI" id="CHEBI:60033"/>
        <dbReference type="ChEBI" id="CHEBI:78435"/>
        <dbReference type="EC" id="2.4.99.28"/>
    </reaction>
</comment>
<evidence type="ECO:0000256" key="4">
    <source>
        <dbReference type="ARBA" id="ARBA00022475"/>
    </source>
</evidence>